<sequence>MVASYVYAGKNWPILFNRRTGDKVNPVTDADHEGVLAIDAEVGEMLRKKSRIDDFSKSEGVDSALRQYAT</sequence>
<dbReference type="PATRIC" id="fig|1284240.4.peg.2533"/>
<dbReference type="Proteomes" id="UP000054226">
    <property type="component" value="Unassembled WGS sequence"/>
</dbReference>
<gene>
    <name evidence="1" type="ORF">H074_12422</name>
</gene>
<evidence type="ECO:0000313" key="2">
    <source>
        <dbReference type="Proteomes" id="UP000054226"/>
    </source>
</evidence>
<dbReference type="RefSeq" id="WP_007030390.1">
    <property type="nucleotide sequence ID" value="NZ_AOHO01000047.1"/>
</dbReference>
<keyword evidence="2" id="KW-1185">Reference proteome</keyword>
<organism evidence="1 2">
    <name type="scientific">Amycolatopsis decaplanina DSM 44594</name>
    <dbReference type="NCBI Taxonomy" id="1284240"/>
    <lineage>
        <taxon>Bacteria</taxon>
        <taxon>Bacillati</taxon>
        <taxon>Actinomycetota</taxon>
        <taxon>Actinomycetes</taxon>
        <taxon>Pseudonocardiales</taxon>
        <taxon>Pseudonocardiaceae</taxon>
        <taxon>Amycolatopsis</taxon>
    </lineage>
</organism>
<comment type="caution">
    <text evidence="1">The sequence shown here is derived from an EMBL/GenBank/DDBJ whole genome shotgun (WGS) entry which is preliminary data.</text>
</comment>
<proteinExistence type="predicted"/>
<evidence type="ECO:0000313" key="1">
    <source>
        <dbReference type="EMBL" id="EME60934.1"/>
    </source>
</evidence>
<accession>M2ZKN6</accession>
<dbReference type="AlphaFoldDB" id="M2ZKN6"/>
<reference evidence="1 2" key="1">
    <citation type="journal article" date="2013" name="Genome Announc.">
        <title>Draft Genome Sequence of Amycolatopsis decaplanina Strain DSM 44594T.</title>
        <authorList>
            <person name="Kaur N."/>
            <person name="Kumar S."/>
            <person name="Bala M."/>
            <person name="Raghava G.P."/>
            <person name="Mayilraj S."/>
        </authorList>
    </citation>
    <scope>NUCLEOTIDE SEQUENCE [LARGE SCALE GENOMIC DNA]</scope>
    <source>
        <strain evidence="1 2">DSM 44594</strain>
    </source>
</reference>
<dbReference type="OrthoDB" id="9765647at2"/>
<dbReference type="EMBL" id="AOHO01000047">
    <property type="protein sequence ID" value="EME60934.1"/>
    <property type="molecule type" value="Genomic_DNA"/>
</dbReference>
<protein>
    <submittedName>
        <fullName evidence="1">Uncharacterized protein</fullName>
    </submittedName>
</protein>
<name>M2ZKN6_9PSEU</name>